<sequence length="150" mass="17746">MSGAPRGPERPRRYVEEEVEPEVNPGANLWVQMLQQQQAMHRQYQEQQAQAKRHHREMMHALQQQRAEPLVQPQLQPNQGAQPQAPRGNPIFREFCRMNPPTFEGQYEPTEASEWLFRMEDMLEDLECTPAEKVTFTTRFFRGSASNWWH</sequence>
<evidence type="ECO:0000313" key="2">
    <source>
        <dbReference type="EMBL" id="MCI27553.1"/>
    </source>
</evidence>
<dbReference type="Proteomes" id="UP000265520">
    <property type="component" value="Unassembled WGS sequence"/>
</dbReference>
<organism evidence="2 3">
    <name type="scientific">Trifolium medium</name>
    <dbReference type="NCBI Taxonomy" id="97028"/>
    <lineage>
        <taxon>Eukaryota</taxon>
        <taxon>Viridiplantae</taxon>
        <taxon>Streptophyta</taxon>
        <taxon>Embryophyta</taxon>
        <taxon>Tracheophyta</taxon>
        <taxon>Spermatophyta</taxon>
        <taxon>Magnoliopsida</taxon>
        <taxon>eudicotyledons</taxon>
        <taxon>Gunneridae</taxon>
        <taxon>Pentapetalae</taxon>
        <taxon>rosids</taxon>
        <taxon>fabids</taxon>
        <taxon>Fabales</taxon>
        <taxon>Fabaceae</taxon>
        <taxon>Papilionoideae</taxon>
        <taxon>50 kb inversion clade</taxon>
        <taxon>NPAAA clade</taxon>
        <taxon>Hologalegina</taxon>
        <taxon>IRL clade</taxon>
        <taxon>Trifolieae</taxon>
        <taxon>Trifolium</taxon>
    </lineage>
</organism>
<dbReference type="AlphaFoldDB" id="A0A392QT41"/>
<feature type="compositionally biased region" description="Basic and acidic residues" evidence="1">
    <location>
        <begin position="7"/>
        <end position="16"/>
    </location>
</feature>
<accession>A0A392QT41</accession>
<feature type="non-terminal residue" evidence="2">
    <location>
        <position position="150"/>
    </location>
</feature>
<reference evidence="2 3" key="1">
    <citation type="journal article" date="2018" name="Front. Plant Sci.">
        <title>Red Clover (Trifolium pratense) and Zigzag Clover (T. medium) - A Picture of Genomic Similarities and Differences.</title>
        <authorList>
            <person name="Dluhosova J."/>
            <person name="Istvanek J."/>
            <person name="Nedelnik J."/>
            <person name="Repkova J."/>
        </authorList>
    </citation>
    <scope>NUCLEOTIDE SEQUENCE [LARGE SCALE GENOMIC DNA]</scope>
    <source>
        <strain evidence="3">cv. 10/8</strain>
        <tissue evidence="2">Leaf</tissue>
    </source>
</reference>
<dbReference type="EMBL" id="LXQA010160050">
    <property type="protein sequence ID" value="MCI27553.1"/>
    <property type="molecule type" value="Genomic_DNA"/>
</dbReference>
<proteinExistence type="predicted"/>
<name>A0A392QT41_9FABA</name>
<evidence type="ECO:0000313" key="3">
    <source>
        <dbReference type="Proteomes" id="UP000265520"/>
    </source>
</evidence>
<feature type="region of interest" description="Disordered" evidence="1">
    <location>
        <begin position="41"/>
        <end position="106"/>
    </location>
</feature>
<feature type="compositionally biased region" description="Polar residues" evidence="1">
    <location>
        <begin position="73"/>
        <end position="82"/>
    </location>
</feature>
<evidence type="ECO:0000256" key="1">
    <source>
        <dbReference type="SAM" id="MobiDB-lite"/>
    </source>
</evidence>
<feature type="compositionally biased region" description="Low complexity" evidence="1">
    <location>
        <begin position="41"/>
        <end position="50"/>
    </location>
</feature>
<keyword evidence="3" id="KW-1185">Reference proteome</keyword>
<comment type="caution">
    <text evidence="2">The sequence shown here is derived from an EMBL/GenBank/DDBJ whole genome shotgun (WGS) entry which is preliminary data.</text>
</comment>
<feature type="region of interest" description="Disordered" evidence="1">
    <location>
        <begin position="1"/>
        <end position="21"/>
    </location>
</feature>
<protein>
    <submittedName>
        <fullName evidence="2">Putative retrotransposon protein</fullName>
    </submittedName>
</protein>